<evidence type="ECO:0000313" key="2">
    <source>
        <dbReference type="EMBL" id="GAA0540830.1"/>
    </source>
</evidence>
<dbReference type="RefSeq" id="WP_188989563.1">
    <property type="nucleotide sequence ID" value="NZ_BAAAHC010000028.1"/>
</dbReference>
<reference evidence="2" key="4">
    <citation type="submission" date="2023-12" db="EMBL/GenBank/DDBJ databases">
        <authorList>
            <person name="Sun Q."/>
            <person name="Inoue M."/>
        </authorList>
    </citation>
    <scope>NUCLEOTIDE SEQUENCE</scope>
    <source>
        <strain evidence="2">JCM 10664</strain>
    </source>
</reference>
<evidence type="ECO:0000313" key="4">
    <source>
        <dbReference type="Proteomes" id="UP000597989"/>
    </source>
</evidence>
<dbReference type="EMBL" id="BMMT01000014">
    <property type="protein sequence ID" value="GGI97128.1"/>
    <property type="molecule type" value="Genomic_DNA"/>
</dbReference>
<reference evidence="3" key="3">
    <citation type="submission" date="2020-09" db="EMBL/GenBank/DDBJ databases">
        <authorList>
            <person name="Sun Q."/>
            <person name="Zhou Y."/>
        </authorList>
    </citation>
    <scope>NUCLEOTIDE SEQUENCE</scope>
    <source>
        <strain evidence="3">CGMCC 4.7206</strain>
    </source>
</reference>
<gene>
    <name evidence="2" type="ORF">GCM10009545_49180</name>
    <name evidence="3" type="ORF">GCM10011581_37890</name>
</gene>
<evidence type="ECO:0000313" key="3">
    <source>
        <dbReference type="EMBL" id="GGI97128.1"/>
    </source>
</evidence>
<dbReference type="InterPro" id="IPR051207">
    <property type="entry name" value="ComplexI_NDUFA9_subunit"/>
</dbReference>
<evidence type="ECO:0000313" key="5">
    <source>
        <dbReference type="Proteomes" id="UP001500220"/>
    </source>
</evidence>
<comment type="caution">
    <text evidence="3">The sequence shown here is derived from an EMBL/GenBank/DDBJ whole genome shotgun (WGS) entry which is preliminary data.</text>
</comment>
<dbReference type="InterPro" id="IPR036291">
    <property type="entry name" value="NAD(P)-bd_dom_sf"/>
</dbReference>
<dbReference type="AlphaFoldDB" id="A0A917K354"/>
<dbReference type="PANTHER" id="PTHR12126">
    <property type="entry name" value="NADH-UBIQUINONE OXIDOREDUCTASE 39 KDA SUBUNIT-RELATED"/>
    <property type="match status" value="1"/>
</dbReference>
<accession>A0A917K354</accession>
<dbReference type="InterPro" id="IPR016040">
    <property type="entry name" value="NAD(P)-bd_dom"/>
</dbReference>
<feature type="domain" description="NAD(P)-binding" evidence="1">
    <location>
        <begin position="9"/>
        <end position="140"/>
    </location>
</feature>
<dbReference type="Proteomes" id="UP001500220">
    <property type="component" value="Unassembled WGS sequence"/>
</dbReference>
<dbReference type="PANTHER" id="PTHR12126:SF11">
    <property type="entry name" value="NADH DEHYDROGENASE [UBIQUINONE] 1 ALPHA SUBCOMPLEX SUBUNIT 9, MITOCHONDRIAL"/>
    <property type="match status" value="1"/>
</dbReference>
<proteinExistence type="predicted"/>
<dbReference type="Pfam" id="PF13460">
    <property type="entry name" value="NAD_binding_10"/>
    <property type="match status" value="1"/>
</dbReference>
<evidence type="ECO:0000259" key="1">
    <source>
        <dbReference type="Pfam" id="PF13460"/>
    </source>
</evidence>
<dbReference type="Proteomes" id="UP000597989">
    <property type="component" value="Unassembled WGS sequence"/>
</dbReference>
<reference evidence="3 4" key="1">
    <citation type="journal article" date="2014" name="Int. J. Syst. Evol. Microbiol.">
        <title>Complete genome sequence of Corynebacterium casei LMG S-19264T (=DSM 44701T), isolated from a smear-ripened cheese.</title>
        <authorList>
            <consortium name="US DOE Joint Genome Institute (JGI-PGF)"/>
            <person name="Walter F."/>
            <person name="Albersmeier A."/>
            <person name="Kalinowski J."/>
            <person name="Ruckert C."/>
        </authorList>
    </citation>
    <scope>NUCLEOTIDE SEQUENCE [LARGE SCALE GENOMIC DNA]</scope>
    <source>
        <strain evidence="3 4">CGMCC 4.7206</strain>
    </source>
</reference>
<name>A0A917K354_9PSEU</name>
<dbReference type="EMBL" id="BAAAHC010000028">
    <property type="protein sequence ID" value="GAA0540830.1"/>
    <property type="molecule type" value="Genomic_DNA"/>
</dbReference>
<dbReference type="SUPFAM" id="SSF51735">
    <property type="entry name" value="NAD(P)-binding Rossmann-fold domains"/>
    <property type="match status" value="1"/>
</dbReference>
<dbReference type="GO" id="GO:0044877">
    <property type="term" value="F:protein-containing complex binding"/>
    <property type="evidence" value="ECO:0007669"/>
    <property type="project" value="TreeGrafter"/>
</dbReference>
<protein>
    <submittedName>
        <fullName evidence="3">Epimerase</fullName>
    </submittedName>
    <submittedName>
        <fullName evidence="2">NAD(P)H-binding protein</fullName>
    </submittedName>
</protein>
<dbReference type="Gene3D" id="3.40.50.720">
    <property type="entry name" value="NAD(P)-binding Rossmann-like Domain"/>
    <property type="match status" value="1"/>
</dbReference>
<keyword evidence="5" id="KW-1185">Reference proteome</keyword>
<organism evidence="3 4">
    <name type="scientific">Saccharopolyspora thermophila</name>
    <dbReference type="NCBI Taxonomy" id="89367"/>
    <lineage>
        <taxon>Bacteria</taxon>
        <taxon>Bacillati</taxon>
        <taxon>Actinomycetota</taxon>
        <taxon>Actinomycetes</taxon>
        <taxon>Pseudonocardiales</taxon>
        <taxon>Pseudonocardiaceae</taxon>
        <taxon>Saccharopolyspora</taxon>
    </lineage>
</organism>
<sequence>MRKTILVTGGTGTLGRVVVQRLLDAGREVRVLSRRPRPASHLPHEWVTGDLRTGAGTDAAVSGVDTIVHCATTLGRKDVVVTRRLAEAALRHGTPHLVYISIAGIEQVPLPYYRSKLEAERVVVDSGLPWTILRTTQFHDLVAKMTEVQRFSPVIAVLAGVSFQPIDVREVADRLAELALGAPAGRVPDMGGPEIRSHRDLARAVLRATGRRRLLLPLRLPGATFAGYRSGGHLIPGRAVGRITFDEFLAGR</sequence>
<reference evidence="2 5" key="2">
    <citation type="journal article" date="2019" name="Int. J. Syst. Evol. Microbiol.">
        <title>The Global Catalogue of Microorganisms (GCM) 10K type strain sequencing project: providing services to taxonomists for standard genome sequencing and annotation.</title>
        <authorList>
            <consortium name="The Broad Institute Genomics Platform"/>
            <consortium name="The Broad Institute Genome Sequencing Center for Infectious Disease"/>
            <person name="Wu L."/>
            <person name="Ma J."/>
        </authorList>
    </citation>
    <scope>NUCLEOTIDE SEQUENCE [LARGE SCALE GENOMIC DNA]</scope>
    <source>
        <strain evidence="2 5">JCM 10664</strain>
    </source>
</reference>